<feature type="compositionally biased region" description="Basic and acidic residues" evidence="1">
    <location>
        <begin position="1"/>
        <end position="12"/>
    </location>
</feature>
<evidence type="ECO:0000256" key="1">
    <source>
        <dbReference type="SAM" id="MobiDB-lite"/>
    </source>
</evidence>
<comment type="caution">
    <text evidence="2">The sequence shown here is derived from an EMBL/GenBank/DDBJ whole genome shotgun (WGS) entry which is preliminary data.</text>
</comment>
<gene>
    <name evidence="2" type="ORF">C4D60_Mb08t29200</name>
</gene>
<protein>
    <submittedName>
        <fullName evidence="2">Uncharacterized protein</fullName>
    </submittedName>
</protein>
<keyword evidence="3" id="KW-1185">Reference proteome</keyword>
<dbReference type="Proteomes" id="UP000317650">
    <property type="component" value="Chromosome 8"/>
</dbReference>
<evidence type="ECO:0000313" key="3">
    <source>
        <dbReference type="Proteomes" id="UP000317650"/>
    </source>
</evidence>
<organism evidence="2 3">
    <name type="scientific">Musa balbisiana</name>
    <name type="common">Banana</name>
    <dbReference type="NCBI Taxonomy" id="52838"/>
    <lineage>
        <taxon>Eukaryota</taxon>
        <taxon>Viridiplantae</taxon>
        <taxon>Streptophyta</taxon>
        <taxon>Embryophyta</taxon>
        <taxon>Tracheophyta</taxon>
        <taxon>Spermatophyta</taxon>
        <taxon>Magnoliopsida</taxon>
        <taxon>Liliopsida</taxon>
        <taxon>Zingiberales</taxon>
        <taxon>Musaceae</taxon>
        <taxon>Musa</taxon>
    </lineage>
</organism>
<feature type="region of interest" description="Disordered" evidence="1">
    <location>
        <begin position="1"/>
        <end position="33"/>
    </location>
</feature>
<sequence>MSSADLPRRDGPNPRPNRNPDPNRAAQCRGTAGRSAPLDRFVAAGGRNSFVFLLSFGASTDPHLTTLSCLLLTWWWYSSPCTSFGCGLVVEASFWVFHNYEIFCAVSLRISGICRLYSS</sequence>
<accession>A0A4S8K7F1</accession>
<dbReference type="EMBL" id="PYDT01000002">
    <property type="protein sequence ID" value="THU70838.1"/>
    <property type="molecule type" value="Genomic_DNA"/>
</dbReference>
<proteinExistence type="predicted"/>
<dbReference type="AlphaFoldDB" id="A0A4S8K7F1"/>
<evidence type="ECO:0000313" key="2">
    <source>
        <dbReference type="EMBL" id="THU70838.1"/>
    </source>
</evidence>
<reference evidence="2 3" key="1">
    <citation type="journal article" date="2019" name="Nat. Plants">
        <title>Genome sequencing of Musa balbisiana reveals subgenome evolution and function divergence in polyploid bananas.</title>
        <authorList>
            <person name="Yao X."/>
        </authorList>
    </citation>
    <scope>NUCLEOTIDE SEQUENCE [LARGE SCALE GENOMIC DNA]</scope>
    <source>
        <strain evidence="3">cv. DH-PKW</strain>
        <tissue evidence="2">Leaves</tissue>
    </source>
</reference>
<name>A0A4S8K7F1_MUSBA</name>